<protein>
    <submittedName>
        <fullName evidence="12">TonB-dependent receptor</fullName>
    </submittedName>
</protein>
<evidence type="ECO:0000256" key="8">
    <source>
        <dbReference type="RuleBase" id="RU003357"/>
    </source>
</evidence>
<keyword evidence="12" id="KW-0675">Receptor</keyword>
<evidence type="ECO:0000256" key="3">
    <source>
        <dbReference type="ARBA" id="ARBA00022452"/>
    </source>
</evidence>
<keyword evidence="5 8" id="KW-0798">TonB box</keyword>
<keyword evidence="3" id="KW-1134">Transmembrane beta strand</keyword>
<keyword evidence="9" id="KW-0732">Signal</keyword>
<organism evidence="12 13">
    <name type="scientific">Marinilabilia rubra</name>
    <dbReference type="NCBI Taxonomy" id="2162893"/>
    <lineage>
        <taxon>Bacteria</taxon>
        <taxon>Pseudomonadati</taxon>
        <taxon>Bacteroidota</taxon>
        <taxon>Bacteroidia</taxon>
        <taxon>Marinilabiliales</taxon>
        <taxon>Marinilabiliaceae</taxon>
        <taxon>Marinilabilia</taxon>
    </lineage>
</organism>
<dbReference type="EMBL" id="QEWP01000010">
    <property type="protein sequence ID" value="PWD98948.1"/>
    <property type="molecule type" value="Genomic_DNA"/>
</dbReference>
<evidence type="ECO:0000259" key="11">
    <source>
        <dbReference type="Pfam" id="PF07715"/>
    </source>
</evidence>
<dbReference type="SUPFAM" id="SSF49464">
    <property type="entry name" value="Carboxypeptidase regulatory domain-like"/>
    <property type="match status" value="1"/>
</dbReference>
<evidence type="ECO:0000313" key="13">
    <source>
        <dbReference type="Proteomes" id="UP000244956"/>
    </source>
</evidence>
<accession>A0A2U2B7A5</accession>
<dbReference type="Gene3D" id="2.60.40.1120">
    <property type="entry name" value="Carboxypeptidase-like, regulatory domain"/>
    <property type="match status" value="1"/>
</dbReference>
<keyword evidence="2" id="KW-0813">Transport</keyword>
<dbReference type="InterPro" id="IPR039426">
    <property type="entry name" value="TonB-dep_rcpt-like"/>
</dbReference>
<dbReference type="SUPFAM" id="SSF56935">
    <property type="entry name" value="Porins"/>
    <property type="match status" value="1"/>
</dbReference>
<dbReference type="InterPro" id="IPR012910">
    <property type="entry name" value="Plug_dom"/>
</dbReference>
<dbReference type="PANTHER" id="PTHR30069:SF57">
    <property type="entry name" value="TONB-DEPENDENT RECEPTOR"/>
    <property type="match status" value="1"/>
</dbReference>
<feature type="domain" description="TonB-dependent receptor plug" evidence="11">
    <location>
        <begin position="126"/>
        <end position="227"/>
    </location>
</feature>
<dbReference type="InterPro" id="IPR037066">
    <property type="entry name" value="Plug_dom_sf"/>
</dbReference>
<dbReference type="GO" id="GO:0015344">
    <property type="term" value="F:siderophore uptake transmembrane transporter activity"/>
    <property type="evidence" value="ECO:0007669"/>
    <property type="project" value="TreeGrafter"/>
</dbReference>
<dbReference type="PANTHER" id="PTHR30069">
    <property type="entry name" value="TONB-DEPENDENT OUTER MEMBRANE RECEPTOR"/>
    <property type="match status" value="1"/>
</dbReference>
<evidence type="ECO:0000256" key="6">
    <source>
        <dbReference type="ARBA" id="ARBA00023136"/>
    </source>
</evidence>
<gene>
    <name evidence="12" type="ORF">DDZ16_13205</name>
</gene>
<feature type="domain" description="TonB-dependent receptor-like beta-barrel" evidence="10">
    <location>
        <begin position="323"/>
        <end position="744"/>
    </location>
</feature>
<comment type="caution">
    <text evidence="12">The sequence shown here is derived from an EMBL/GenBank/DDBJ whole genome shotgun (WGS) entry which is preliminary data.</text>
</comment>
<evidence type="ECO:0000256" key="9">
    <source>
        <dbReference type="SAM" id="SignalP"/>
    </source>
</evidence>
<dbReference type="InterPro" id="IPR036942">
    <property type="entry name" value="Beta-barrel_TonB_sf"/>
</dbReference>
<dbReference type="Pfam" id="PF13715">
    <property type="entry name" value="CarbopepD_reg_2"/>
    <property type="match status" value="1"/>
</dbReference>
<dbReference type="GO" id="GO:0044718">
    <property type="term" value="P:siderophore transmembrane transport"/>
    <property type="evidence" value="ECO:0007669"/>
    <property type="project" value="TreeGrafter"/>
</dbReference>
<feature type="chain" id="PRO_5015644820" evidence="9">
    <location>
        <begin position="24"/>
        <end position="802"/>
    </location>
</feature>
<dbReference type="GO" id="GO:0009279">
    <property type="term" value="C:cell outer membrane"/>
    <property type="evidence" value="ECO:0007669"/>
    <property type="project" value="UniProtKB-SubCell"/>
</dbReference>
<dbReference type="InterPro" id="IPR008969">
    <property type="entry name" value="CarboxyPept-like_regulatory"/>
</dbReference>
<feature type="signal peptide" evidence="9">
    <location>
        <begin position="1"/>
        <end position="23"/>
    </location>
</feature>
<sequence length="802" mass="91225">MRLNITSWGILLIFLLQAATVFAQTTELKGLVKDAYTNEPMPFVNIVIEGTNTGTTTNENGEFVFEDLEPGFIQLQLSSIGYENKLSEEINISAVRPNYVEIAMQQKTTQLEEVQVTAGAFVRAGETPVSLRRIGIEQIEKGAGAARDLAKVLQSFPGVGGTVSFRNDLIVRGGGPSENRFFLDGIEIPVLNHFSTQGASGGPVGILNVDFIREVDFYSSAFPADRGGALSSVFEFKQIDANKEKPSFKATVGASELSLSTNTPLGEKTGALFSVRRSYLQFLFDQIGLPFLPTFNDFQFRTRTRFDQKNELILLGVGAIDQFELNPSPEPTEENRYTLKYLPSYEQWNYTVGASFKHFMDQNYYVLAVSRSHLNNVITKYEDNEEDNPDKLLNDYVSDEIQNRLRFELYSRPGDYTLRTGVNLESASYYNRTFTRIFRDGQPAEKNYRSEVDFMKFGAFGSLSRKFFEEKLDVRLGVRFDANTYSDEMNNPLEQFSPRFTFSYAFAPRFSLTFNTGRYFQLPPYTSLGFRDNAGNLVNKQNGLEYIHADHFVGGVEWRPNNHTRISVEGFLKNYRDYPFSVTDSVSLASKGGDFGVLGDEEVTSSSEGRAYGAELLIREKSPKGYSYILAYTWVNSQFTDINGDYIPSSWDSGHLLTFTFNKSFKRNWDFGLKWRYAGGLPYTPYDLERSERVQAWDVRGREYIDYSRFNEKRLEPFHQLDLRVDKTWLFPKFSLGVYLDIQNVYNKQNEQPPNLVQRLDEDGNPIVTNPDAPVEEQRYDLKELASTSGTVLPTIGVILEF</sequence>
<dbReference type="Pfam" id="PF07715">
    <property type="entry name" value="Plug"/>
    <property type="match status" value="1"/>
</dbReference>
<dbReference type="AlphaFoldDB" id="A0A2U2B7A5"/>
<dbReference type="InterPro" id="IPR000531">
    <property type="entry name" value="Beta-barrel_TonB"/>
</dbReference>
<name>A0A2U2B7A5_9BACT</name>
<dbReference type="Proteomes" id="UP000244956">
    <property type="component" value="Unassembled WGS sequence"/>
</dbReference>
<comment type="similarity">
    <text evidence="8">Belongs to the TonB-dependent receptor family.</text>
</comment>
<dbReference type="Gene3D" id="2.170.130.10">
    <property type="entry name" value="TonB-dependent receptor, plug domain"/>
    <property type="match status" value="1"/>
</dbReference>
<reference evidence="12 13" key="1">
    <citation type="submission" date="2018-05" db="EMBL/GenBank/DDBJ databases">
        <title>Marinilabilia rubrum sp. nov., isolated from saltern sediment.</title>
        <authorList>
            <person name="Zhang R."/>
        </authorList>
    </citation>
    <scope>NUCLEOTIDE SEQUENCE [LARGE SCALE GENOMIC DNA]</scope>
    <source>
        <strain evidence="12 13">WTE16</strain>
    </source>
</reference>
<evidence type="ECO:0000256" key="1">
    <source>
        <dbReference type="ARBA" id="ARBA00004571"/>
    </source>
</evidence>
<comment type="subcellular location">
    <subcellularLocation>
        <location evidence="1">Cell outer membrane</location>
        <topology evidence="1">Multi-pass membrane protein</topology>
    </subcellularLocation>
</comment>
<keyword evidence="7" id="KW-0998">Cell outer membrane</keyword>
<dbReference type="Gene3D" id="2.40.170.20">
    <property type="entry name" value="TonB-dependent receptor, beta-barrel domain"/>
    <property type="match status" value="1"/>
</dbReference>
<evidence type="ECO:0000256" key="2">
    <source>
        <dbReference type="ARBA" id="ARBA00022448"/>
    </source>
</evidence>
<dbReference type="Pfam" id="PF00593">
    <property type="entry name" value="TonB_dep_Rec_b-barrel"/>
    <property type="match status" value="1"/>
</dbReference>
<dbReference type="OrthoDB" id="9804995at2"/>
<evidence type="ECO:0000256" key="7">
    <source>
        <dbReference type="ARBA" id="ARBA00023237"/>
    </source>
</evidence>
<evidence type="ECO:0000313" key="12">
    <source>
        <dbReference type="EMBL" id="PWD98948.1"/>
    </source>
</evidence>
<evidence type="ECO:0000256" key="5">
    <source>
        <dbReference type="ARBA" id="ARBA00023077"/>
    </source>
</evidence>
<proteinExistence type="inferred from homology"/>
<dbReference type="RefSeq" id="WP_109264947.1">
    <property type="nucleotide sequence ID" value="NZ_QEWP01000010.1"/>
</dbReference>
<keyword evidence="6 8" id="KW-0472">Membrane</keyword>
<keyword evidence="13" id="KW-1185">Reference proteome</keyword>
<evidence type="ECO:0000259" key="10">
    <source>
        <dbReference type="Pfam" id="PF00593"/>
    </source>
</evidence>
<keyword evidence="4" id="KW-0812">Transmembrane</keyword>
<evidence type="ECO:0000256" key="4">
    <source>
        <dbReference type="ARBA" id="ARBA00022692"/>
    </source>
</evidence>